<dbReference type="Pfam" id="PF13843">
    <property type="entry name" value="DDE_Tnp_1_7"/>
    <property type="match status" value="1"/>
</dbReference>
<evidence type="ECO:0000313" key="4">
    <source>
        <dbReference type="Proteomes" id="UP000801492"/>
    </source>
</evidence>
<evidence type="ECO:0000256" key="1">
    <source>
        <dbReference type="SAM" id="MobiDB-lite"/>
    </source>
</evidence>
<keyword evidence="4" id="KW-1185">Reference proteome</keyword>
<reference evidence="3" key="1">
    <citation type="submission" date="2019-08" db="EMBL/GenBank/DDBJ databases">
        <title>The genome of the North American firefly Photinus pyralis.</title>
        <authorList>
            <consortium name="Photinus pyralis genome working group"/>
            <person name="Fallon T.R."/>
            <person name="Sander Lower S.E."/>
            <person name="Weng J.-K."/>
        </authorList>
    </citation>
    <scope>NUCLEOTIDE SEQUENCE</scope>
    <source>
        <strain evidence="3">TRF0915ILg1</strain>
        <tissue evidence="3">Whole body</tissue>
    </source>
</reference>
<feature type="domain" description="PiggyBac transposable element-derived protein" evidence="2">
    <location>
        <begin position="98"/>
        <end position="177"/>
    </location>
</feature>
<accession>A0A8K0DFS0</accession>
<protein>
    <recommendedName>
        <fullName evidence="2">PiggyBac transposable element-derived protein domain-containing protein</fullName>
    </recommendedName>
</protein>
<comment type="caution">
    <text evidence="3">The sequence shown here is derived from an EMBL/GenBank/DDBJ whole genome shotgun (WGS) entry which is preliminary data.</text>
</comment>
<sequence length="223" mass="25637">MSNYRKEQQQLQALLEEVFSDEEPYKYSSESYNESDDGESSSDNNYPSSKRRNRSNKKSILKLRRFKCQGYPLIGLIVKVIYSNEVKKVMSRNRFELCLVTVRKNRKGLPKDIVENKSSKGEVIGKESERGVVVIKWCVKREVLMLSNKYTDRMVTVLAGNNKEATKPEVVVDDNKSGAVVNAHLVYKEVTDKKISITEFREEIVKELLHILEKGSPLNRAND</sequence>
<evidence type="ECO:0000313" key="3">
    <source>
        <dbReference type="EMBL" id="KAF2902481.1"/>
    </source>
</evidence>
<dbReference type="AlphaFoldDB" id="A0A8K0DFS0"/>
<organism evidence="3 4">
    <name type="scientific">Ignelater luminosus</name>
    <name type="common">Cucubano</name>
    <name type="synonym">Pyrophorus luminosus</name>
    <dbReference type="NCBI Taxonomy" id="2038154"/>
    <lineage>
        <taxon>Eukaryota</taxon>
        <taxon>Metazoa</taxon>
        <taxon>Ecdysozoa</taxon>
        <taxon>Arthropoda</taxon>
        <taxon>Hexapoda</taxon>
        <taxon>Insecta</taxon>
        <taxon>Pterygota</taxon>
        <taxon>Neoptera</taxon>
        <taxon>Endopterygota</taxon>
        <taxon>Coleoptera</taxon>
        <taxon>Polyphaga</taxon>
        <taxon>Elateriformia</taxon>
        <taxon>Elateroidea</taxon>
        <taxon>Elateridae</taxon>
        <taxon>Agrypninae</taxon>
        <taxon>Pyrophorini</taxon>
        <taxon>Ignelater</taxon>
    </lineage>
</organism>
<proteinExistence type="predicted"/>
<dbReference type="EMBL" id="VTPC01001286">
    <property type="protein sequence ID" value="KAF2902481.1"/>
    <property type="molecule type" value="Genomic_DNA"/>
</dbReference>
<evidence type="ECO:0000259" key="2">
    <source>
        <dbReference type="Pfam" id="PF13843"/>
    </source>
</evidence>
<gene>
    <name evidence="3" type="ORF">ILUMI_03706</name>
</gene>
<dbReference type="Proteomes" id="UP000801492">
    <property type="component" value="Unassembled WGS sequence"/>
</dbReference>
<dbReference type="OrthoDB" id="6602143at2759"/>
<name>A0A8K0DFS0_IGNLU</name>
<feature type="region of interest" description="Disordered" evidence="1">
    <location>
        <begin position="16"/>
        <end position="55"/>
    </location>
</feature>
<dbReference type="InterPro" id="IPR029526">
    <property type="entry name" value="PGBD"/>
</dbReference>